<dbReference type="InterPro" id="IPR011006">
    <property type="entry name" value="CheY-like_superfamily"/>
</dbReference>
<dbReference type="PANTHER" id="PTHR48111:SF69">
    <property type="entry name" value="RESPONSE REGULATOR RECEIVER"/>
    <property type="match status" value="1"/>
</dbReference>
<dbReference type="AlphaFoldDB" id="A0A6H0KHL2"/>
<dbReference type="GO" id="GO:0005829">
    <property type="term" value="C:cytosol"/>
    <property type="evidence" value="ECO:0007669"/>
    <property type="project" value="TreeGrafter"/>
</dbReference>
<dbReference type="GO" id="GO:0000976">
    <property type="term" value="F:transcription cis-regulatory region binding"/>
    <property type="evidence" value="ECO:0007669"/>
    <property type="project" value="TreeGrafter"/>
</dbReference>
<keyword evidence="6" id="KW-1185">Reference proteome</keyword>
<dbReference type="Gene3D" id="3.40.50.2300">
    <property type="match status" value="1"/>
</dbReference>
<protein>
    <submittedName>
        <fullName evidence="5">Response regulator transcription factor</fullName>
    </submittedName>
</protein>
<reference evidence="5 6" key="1">
    <citation type="submission" date="2020-03" db="EMBL/GenBank/DDBJ databases">
        <title>Genomic analysis of Bacteroides faecium CBA7301.</title>
        <authorList>
            <person name="Kim J."/>
            <person name="Roh S.W."/>
        </authorList>
    </citation>
    <scope>NUCLEOTIDE SEQUENCE [LARGE SCALE GENOMIC DNA]</scope>
    <source>
        <strain evidence="5 6">CBA7301</strain>
    </source>
</reference>
<dbReference type="PANTHER" id="PTHR48111">
    <property type="entry name" value="REGULATOR OF RPOS"/>
    <property type="match status" value="1"/>
</dbReference>
<keyword evidence="2" id="KW-0597">Phosphoprotein</keyword>
<dbReference type="InterPro" id="IPR039420">
    <property type="entry name" value="WalR-like"/>
</dbReference>
<evidence type="ECO:0000256" key="2">
    <source>
        <dbReference type="PROSITE-ProRule" id="PRU00169"/>
    </source>
</evidence>
<dbReference type="SUPFAM" id="SSF52172">
    <property type="entry name" value="CheY-like"/>
    <property type="match status" value="1"/>
</dbReference>
<feature type="modified residue" description="4-aspartylphosphate" evidence="2">
    <location>
        <position position="58"/>
    </location>
</feature>
<name>A0A6H0KHL2_9BACE</name>
<evidence type="ECO:0000256" key="1">
    <source>
        <dbReference type="ARBA" id="ARBA00023125"/>
    </source>
</evidence>
<dbReference type="InterPro" id="IPR001789">
    <property type="entry name" value="Sig_transdc_resp-reg_receiver"/>
</dbReference>
<evidence type="ECO:0000259" key="4">
    <source>
        <dbReference type="PROSITE" id="PS50930"/>
    </source>
</evidence>
<dbReference type="SMART" id="SM00850">
    <property type="entry name" value="LytTR"/>
    <property type="match status" value="1"/>
</dbReference>
<feature type="domain" description="HTH LytTR-type" evidence="4">
    <location>
        <begin position="199"/>
        <end position="253"/>
    </location>
</feature>
<sequence>MNTRTITTIIVDDEINAIQNLSEDLNAYPDINILETTTSALKAQKSIIKFQPDLLFLDVEMPKMNGIELLQEIRPYIHSNMHVVFYSAFDKYMLDALRASAFDYLLKPYQPCELKQIIDRVHKRIESSSNNFEQSMRRLLNDGSKFALQTMTSLLLLRCSDILCFRYLDEIRCWQVTLTSLEHHRLRMTIKAKDILNLSQSFARINSNCILNIEYLSSIENNSLRCILYPPFTNMEMMASRRYYSKLKETLEML</sequence>
<accession>A0A6H0KHL2</accession>
<keyword evidence="1" id="KW-0238">DNA-binding</keyword>
<dbReference type="InterPro" id="IPR007492">
    <property type="entry name" value="LytTR_DNA-bd_dom"/>
</dbReference>
<dbReference type="Pfam" id="PF04397">
    <property type="entry name" value="LytTR"/>
    <property type="match status" value="1"/>
</dbReference>
<dbReference type="EMBL" id="CP050831">
    <property type="protein sequence ID" value="QIU92882.1"/>
    <property type="molecule type" value="Genomic_DNA"/>
</dbReference>
<dbReference type="RefSeq" id="WP_167959634.1">
    <property type="nucleotide sequence ID" value="NZ_CP050831.1"/>
</dbReference>
<dbReference type="GO" id="GO:0006355">
    <property type="term" value="P:regulation of DNA-templated transcription"/>
    <property type="evidence" value="ECO:0007669"/>
    <property type="project" value="TreeGrafter"/>
</dbReference>
<evidence type="ECO:0000313" key="6">
    <source>
        <dbReference type="Proteomes" id="UP000501780"/>
    </source>
</evidence>
<dbReference type="GO" id="GO:0000156">
    <property type="term" value="F:phosphorelay response regulator activity"/>
    <property type="evidence" value="ECO:0007669"/>
    <property type="project" value="TreeGrafter"/>
</dbReference>
<evidence type="ECO:0000313" key="5">
    <source>
        <dbReference type="EMBL" id="QIU92882.1"/>
    </source>
</evidence>
<dbReference type="GO" id="GO:0032993">
    <property type="term" value="C:protein-DNA complex"/>
    <property type="evidence" value="ECO:0007669"/>
    <property type="project" value="TreeGrafter"/>
</dbReference>
<organism evidence="5 6">
    <name type="scientific">Bacteroides faecium</name>
    <dbReference type="NCBI Taxonomy" id="2715212"/>
    <lineage>
        <taxon>Bacteria</taxon>
        <taxon>Pseudomonadati</taxon>
        <taxon>Bacteroidota</taxon>
        <taxon>Bacteroidia</taxon>
        <taxon>Bacteroidales</taxon>
        <taxon>Bacteroidaceae</taxon>
        <taxon>Bacteroides</taxon>
    </lineage>
</organism>
<dbReference type="PROSITE" id="PS50930">
    <property type="entry name" value="HTH_LYTTR"/>
    <property type="match status" value="1"/>
</dbReference>
<feature type="domain" description="Response regulatory" evidence="3">
    <location>
        <begin position="7"/>
        <end position="122"/>
    </location>
</feature>
<gene>
    <name evidence="5" type="ORF">BacF7301_01380</name>
</gene>
<dbReference type="Proteomes" id="UP000501780">
    <property type="component" value="Chromosome"/>
</dbReference>
<dbReference type="Pfam" id="PF00072">
    <property type="entry name" value="Response_reg"/>
    <property type="match status" value="1"/>
</dbReference>
<dbReference type="PROSITE" id="PS50110">
    <property type="entry name" value="RESPONSE_REGULATORY"/>
    <property type="match status" value="1"/>
</dbReference>
<dbReference type="SMART" id="SM00448">
    <property type="entry name" value="REC"/>
    <property type="match status" value="1"/>
</dbReference>
<dbReference type="KEGG" id="bfc:BacF7301_01380"/>
<proteinExistence type="predicted"/>
<dbReference type="Gene3D" id="2.40.50.1020">
    <property type="entry name" value="LytTr DNA-binding domain"/>
    <property type="match status" value="1"/>
</dbReference>
<evidence type="ECO:0000259" key="3">
    <source>
        <dbReference type="PROSITE" id="PS50110"/>
    </source>
</evidence>